<evidence type="ECO:0000313" key="2">
    <source>
        <dbReference type="EMBL" id="GAA4263840.1"/>
    </source>
</evidence>
<dbReference type="Pfam" id="PF09346">
    <property type="entry name" value="SMI1_KNR4"/>
    <property type="match status" value="1"/>
</dbReference>
<evidence type="ECO:0000259" key="1">
    <source>
        <dbReference type="Pfam" id="PF09346"/>
    </source>
</evidence>
<name>A0ABP8DUZ1_9ACTN</name>
<gene>
    <name evidence="2" type="ORF">GCM10022255_112030</name>
</gene>
<dbReference type="EMBL" id="BAABAT010000082">
    <property type="protein sequence ID" value="GAA4263840.1"/>
    <property type="molecule type" value="Genomic_DNA"/>
</dbReference>
<dbReference type="InterPro" id="IPR018958">
    <property type="entry name" value="Knr4/Smi1-like_dom"/>
</dbReference>
<protein>
    <recommendedName>
        <fullName evidence="1">Knr4/Smi1-like domain-containing protein</fullName>
    </recommendedName>
</protein>
<accession>A0ABP8DUZ1</accession>
<proteinExistence type="predicted"/>
<reference evidence="3" key="1">
    <citation type="journal article" date="2019" name="Int. J. Syst. Evol. Microbiol.">
        <title>The Global Catalogue of Microorganisms (GCM) 10K type strain sequencing project: providing services to taxonomists for standard genome sequencing and annotation.</title>
        <authorList>
            <consortium name="The Broad Institute Genomics Platform"/>
            <consortium name="The Broad Institute Genome Sequencing Center for Infectious Disease"/>
            <person name="Wu L."/>
            <person name="Ma J."/>
        </authorList>
    </citation>
    <scope>NUCLEOTIDE SEQUENCE [LARGE SCALE GENOMIC DNA]</scope>
    <source>
        <strain evidence="3">JCM 17441</strain>
    </source>
</reference>
<organism evidence="2 3">
    <name type="scientific">Dactylosporangium darangshiense</name>
    <dbReference type="NCBI Taxonomy" id="579108"/>
    <lineage>
        <taxon>Bacteria</taxon>
        <taxon>Bacillati</taxon>
        <taxon>Actinomycetota</taxon>
        <taxon>Actinomycetes</taxon>
        <taxon>Micromonosporales</taxon>
        <taxon>Micromonosporaceae</taxon>
        <taxon>Dactylosporangium</taxon>
    </lineage>
</organism>
<comment type="caution">
    <text evidence="2">The sequence shown here is derived from an EMBL/GenBank/DDBJ whole genome shotgun (WGS) entry which is preliminary data.</text>
</comment>
<keyword evidence="3" id="KW-1185">Reference proteome</keyword>
<sequence length="210" mass="23719">MLPPALRTLYRATDGVFDKLGQWFVNWPLERMAEEHHHAWTDAPMARRQLLGFGNDGTGAPFCVPSDGSDGVFVWNHIDQQTYRLAGTVEEFLGERRPLVERHRRVELTNRAVVGLHVNMEHPGLVRVGQRQQPPRRRQDLLVASGAGLGQSVADAGTPHTRLGLISIQRLHRLDVEAAETMLEQRFQSLVRVADRRRRGVLDTRTRTGG</sequence>
<feature type="domain" description="Knr4/Smi1-like" evidence="1">
    <location>
        <begin position="2"/>
        <end position="94"/>
    </location>
</feature>
<evidence type="ECO:0000313" key="3">
    <source>
        <dbReference type="Proteomes" id="UP001500620"/>
    </source>
</evidence>
<dbReference type="Proteomes" id="UP001500620">
    <property type="component" value="Unassembled WGS sequence"/>
</dbReference>